<organism evidence="1 2">
    <name type="scientific">Haloferax gibbonsii</name>
    <dbReference type="NCBI Taxonomy" id="35746"/>
    <lineage>
        <taxon>Archaea</taxon>
        <taxon>Methanobacteriati</taxon>
        <taxon>Methanobacteriota</taxon>
        <taxon>Stenosarchaea group</taxon>
        <taxon>Halobacteria</taxon>
        <taxon>Halobacteriales</taxon>
        <taxon>Haloferacaceae</taxon>
        <taxon>Haloferax</taxon>
    </lineage>
</organism>
<reference evidence="2" key="1">
    <citation type="journal article" date="2015" name="J. Biotechnol.">
        <title>Complete genome sequence of Haloferax gibbonsii strain ARA6, a potential producer of polyhydroxyalkanoates and halocins isolated from Araruama, Rio de Janeiro, Brasil.</title>
        <authorList>
            <person name="Pinto L.H."/>
            <person name="D'Alincourt Carvalho-Assef A.P."/>
            <person name="Vieira R.P."/>
            <person name="Clementino M.M."/>
            <person name="Albano R.M."/>
        </authorList>
    </citation>
    <scope>NUCLEOTIDE SEQUENCE [LARGE SCALE GENOMIC DNA]</scope>
    <source>
        <strain evidence="2">ARA6</strain>
    </source>
</reference>
<dbReference type="KEGG" id="hgi:ABY42_09860"/>
<dbReference type="AlphaFoldDB" id="A0A0K1IUM7"/>
<dbReference type="Proteomes" id="UP000066124">
    <property type="component" value="Chromosome"/>
</dbReference>
<dbReference type="GeneID" id="25246265"/>
<protein>
    <submittedName>
        <fullName evidence="1">Uncharacterized protein</fullName>
    </submittedName>
</protein>
<proteinExistence type="predicted"/>
<dbReference type="EMBL" id="CP011947">
    <property type="protein sequence ID" value="AKU08030.1"/>
    <property type="molecule type" value="Genomic_DNA"/>
</dbReference>
<dbReference type="RefSeq" id="WP_050459335.1">
    <property type="nucleotide sequence ID" value="NZ_CP011947.1"/>
</dbReference>
<gene>
    <name evidence="1" type="ORF">ABY42_09860</name>
</gene>
<dbReference type="PATRIC" id="fig|35746.4.peg.2095"/>
<accession>A0A0K1IUM7</accession>
<sequence length="227" mass="23485">MKRRNVIAAIGTLAIGSGTAIGTGAFNATSTSADSSMSIITERSDVDVDVNPGSGAGSGNIRDSLYSDTEIENIDVDDLPLAAVADNGQGMVHVQIIGVVGTDETFSNIVELTNNDADQSYEMGFYYDGGFTEEVTSGDKLTESEATDVFEFTHDSTVISSLDGTTGGTVELDASGGTNDTVQVSIDFNGTDTRLNEEYGLSAGGFGTGGATQLELIDQVTAFADEV</sequence>
<name>A0A0K1IUM7_HALGI</name>
<evidence type="ECO:0000313" key="2">
    <source>
        <dbReference type="Proteomes" id="UP000066124"/>
    </source>
</evidence>
<evidence type="ECO:0000313" key="1">
    <source>
        <dbReference type="EMBL" id="AKU08030.1"/>
    </source>
</evidence>